<feature type="domain" description="Leucine-binding protein" evidence="3">
    <location>
        <begin position="56"/>
        <end position="397"/>
    </location>
</feature>
<evidence type="ECO:0000313" key="4">
    <source>
        <dbReference type="EMBL" id="WAX56664.1"/>
    </source>
</evidence>
<dbReference type="CDD" id="cd06337">
    <property type="entry name" value="PBP1_ABC_ligand_binding-like"/>
    <property type="match status" value="1"/>
</dbReference>
<keyword evidence="2" id="KW-0732">Signal</keyword>
<dbReference type="SUPFAM" id="SSF53822">
    <property type="entry name" value="Periplasmic binding protein-like I"/>
    <property type="match status" value="1"/>
</dbReference>
<dbReference type="PROSITE" id="PS51318">
    <property type="entry name" value="TAT"/>
    <property type="match status" value="1"/>
</dbReference>
<gene>
    <name evidence="4" type="ORF">M6B22_19360</name>
</gene>
<protein>
    <submittedName>
        <fullName evidence="4">ABC transporter substrate-binding protein</fullName>
    </submittedName>
</protein>
<dbReference type="InterPro" id="IPR051010">
    <property type="entry name" value="BCAA_transport"/>
</dbReference>
<comment type="similarity">
    <text evidence="1">Belongs to the leucine-binding protein family.</text>
</comment>
<dbReference type="Pfam" id="PF13458">
    <property type="entry name" value="Peripla_BP_6"/>
    <property type="match status" value="1"/>
</dbReference>
<evidence type="ECO:0000313" key="5">
    <source>
        <dbReference type="Proteomes" id="UP001164693"/>
    </source>
</evidence>
<dbReference type="PANTHER" id="PTHR30483:SF6">
    <property type="entry name" value="PERIPLASMIC BINDING PROTEIN OF ABC TRANSPORTER FOR NATURAL AMINO ACIDS"/>
    <property type="match status" value="1"/>
</dbReference>
<dbReference type="PANTHER" id="PTHR30483">
    <property type="entry name" value="LEUCINE-SPECIFIC-BINDING PROTEIN"/>
    <property type="match status" value="1"/>
</dbReference>
<name>A0ABY7JVT1_9ACTN</name>
<accession>A0ABY7JVT1</accession>
<dbReference type="RefSeq" id="WP_269443196.1">
    <property type="nucleotide sequence ID" value="NZ_CP097463.1"/>
</dbReference>
<proteinExistence type="inferred from homology"/>
<evidence type="ECO:0000256" key="1">
    <source>
        <dbReference type="ARBA" id="ARBA00010062"/>
    </source>
</evidence>
<dbReference type="InterPro" id="IPR006311">
    <property type="entry name" value="TAT_signal"/>
</dbReference>
<sequence length="446" mass="47353">MDQGNTSGNARLIDRAVSRRAVLRGAGTGAAVLAGGSLLQACSSGLKGNTKSTGKTITIGFVSPLSGPLAGFAVSDGFVVDTVRKTPKYSGGIKIGSSTYDVKIVVADSQSSTNRASQVAKDLITNDKVDMVLVTSTPEVTNPVASVCESQHVPCVSTVVPWESWYFGRGAKQGDAFKYTTMFFFGVAEFGECFIPMWNRVSNDKVAAGMFPNDADGNAFRAGWPPLMKPAGYRLVDGGAYPDGTTDYTSMISKFKNAKCEIYVNAPLPPDFNVFWKQAAQQGFRPKLATVAKVLLFPADVVALGDLVTNIATDAWWTPTMPYKSSLTGQSAKDLADAFTAATGKQWVQALGSTYSLFEVAYNAFAAVDDPHDHDQVAEQLRKMKFSGMSGALDFTAGPVPGVAIVKPAGVQWKKGTGKFPFELQVVDNSANKDAPIAADLEPTNA</sequence>
<organism evidence="4 5">
    <name type="scientific">Jatrophihabitans cynanchi</name>
    <dbReference type="NCBI Taxonomy" id="2944128"/>
    <lineage>
        <taxon>Bacteria</taxon>
        <taxon>Bacillati</taxon>
        <taxon>Actinomycetota</taxon>
        <taxon>Actinomycetes</taxon>
        <taxon>Jatrophihabitantales</taxon>
        <taxon>Jatrophihabitantaceae</taxon>
        <taxon>Jatrophihabitans</taxon>
    </lineage>
</organism>
<dbReference type="Proteomes" id="UP001164693">
    <property type="component" value="Chromosome"/>
</dbReference>
<evidence type="ECO:0000256" key="2">
    <source>
        <dbReference type="ARBA" id="ARBA00022729"/>
    </source>
</evidence>
<dbReference type="EMBL" id="CP097463">
    <property type="protein sequence ID" value="WAX56664.1"/>
    <property type="molecule type" value="Genomic_DNA"/>
</dbReference>
<reference evidence="4" key="1">
    <citation type="submission" date="2022-05" db="EMBL/GenBank/DDBJ databases">
        <title>Jatrophihabitans sp. SB3-54 whole genome sequence.</title>
        <authorList>
            <person name="Suh M.K."/>
            <person name="Eom M.K."/>
            <person name="Kim J.S."/>
            <person name="Kim H.S."/>
            <person name="Do H.E."/>
            <person name="Shin Y.K."/>
            <person name="Lee J.-S."/>
        </authorList>
    </citation>
    <scope>NUCLEOTIDE SEQUENCE</scope>
    <source>
        <strain evidence="4">SB3-54</strain>
    </source>
</reference>
<dbReference type="Gene3D" id="3.40.50.2300">
    <property type="match status" value="2"/>
</dbReference>
<dbReference type="InterPro" id="IPR028081">
    <property type="entry name" value="Leu-bd"/>
</dbReference>
<dbReference type="InterPro" id="IPR028082">
    <property type="entry name" value="Peripla_BP_I"/>
</dbReference>
<keyword evidence="5" id="KW-1185">Reference proteome</keyword>
<evidence type="ECO:0000259" key="3">
    <source>
        <dbReference type="Pfam" id="PF13458"/>
    </source>
</evidence>